<dbReference type="EMBL" id="PYSW02000031">
    <property type="protein sequence ID" value="KAG2378814.1"/>
    <property type="molecule type" value="Genomic_DNA"/>
</dbReference>
<accession>A0AA88GJT3</accession>
<organism evidence="1 2">
    <name type="scientific">Naegleria lovaniensis</name>
    <name type="common">Amoeba</name>
    <dbReference type="NCBI Taxonomy" id="51637"/>
    <lineage>
        <taxon>Eukaryota</taxon>
        <taxon>Discoba</taxon>
        <taxon>Heterolobosea</taxon>
        <taxon>Tetramitia</taxon>
        <taxon>Eutetramitia</taxon>
        <taxon>Vahlkampfiidae</taxon>
        <taxon>Naegleria</taxon>
    </lineage>
</organism>
<sequence length="592" mass="69841">MTRNEHKPKHSPYRYIKKNSQLGVALALPDEKDETTNRWIYESRNEHAYYYEYDEEDFLVHGSSKTIPIALVWKLQQLNDDGSGTVLDSENFVKPSSLPNFIMTKFNDHYYTRENEEQTTLNIAKHYRPCYLFVAVQKPSKHHCYVSHGCFGFLKLCKMGFQVDSNQRLHILDEVCICFPISMFIHQCTENYFKFIIVGERKYNATLEINQECITKSKFHIEYTNDPDTVDVCRVREHVFWPAAYGSNKNTSWMFMDYSYLKQELQFQRQYLTSSCKIDVKESWSAPLPLKYRKDLCMYMEYQNERQYSNDIDDKHAMERYLLVYRRQQLNQQCSSNGTHGITLLQMQLGESQVFLRPTNFLNFGKLFDSKHNIKLLSCCKLSNSKYLIMSSLKGSEKFNYSRYKATSFQELFIHSILWVLIDLENKLVKRVYPRVYHLSKRMSDDGFQQVSKKKYCGKRLPTIMNDFEDGDLNGGYSDVHLLQLIASKNEVNNTSVNASTCHERNDISLCGTNIKKDIETIAFRPFPSNPDLFQVMVFFKTNLVNDWRQPTRNAPDYGKIFRFYFKLRDECGTRLSITFEHYRDITIVTCQ</sequence>
<proteinExistence type="predicted"/>
<evidence type="ECO:0000313" key="2">
    <source>
        <dbReference type="Proteomes" id="UP000816034"/>
    </source>
</evidence>
<gene>
    <name evidence="1" type="ORF">C9374_007962</name>
</gene>
<dbReference type="GeneID" id="68100416"/>
<dbReference type="AlphaFoldDB" id="A0AA88GJT3"/>
<evidence type="ECO:0000313" key="1">
    <source>
        <dbReference type="EMBL" id="KAG2378814.1"/>
    </source>
</evidence>
<dbReference type="Proteomes" id="UP000816034">
    <property type="component" value="Unassembled WGS sequence"/>
</dbReference>
<protein>
    <submittedName>
        <fullName evidence="1">Uncharacterized protein</fullName>
    </submittedName>
</protein>
<reference evidence="1 2" key="1">
    <citation type="journal article" date="2018" name="BMC Genomics">
        <title>The genome of Naegleria lovaniensis, the basis for a comparative approach to unravel pathogenicity factors of the human pathogenic amoeba N. fowleri.</title>
        <authorList>
            <person name="Liechti N."/>
            <person name="Schurch N."/>
            <person name="Bruggmann R."/>
            <person name="Wittwer M."/>
        </authorList>
    </citation>
    <scope>NUCLEOTIDE SEQUENCE [LARGE SCALE GENOMIC DNA]</scope>
    <source>
        <strain evidence="1 2">ATCC 30569</strain>
    </source>
</reference>
<name>A0AA88GJT3_NAELO</name>
<comment type="caution">
    <text evidence="1">The sequence shown here is derived from an EMBL/GenBank/DDBJ whole genome shotgun (WGS) entry which is preliminary data.</text>
</comment>
<keyword evidence="2" id="KW-1185">Reference proteome</keyword>
<dbReference type="RefSeq" id="XP_044546076.1">
    <property type="nucleotide sequence ID" value="XM_044697985.1"/>
</dbReference>